<dbReference type="GeneID" id="100901582"/>
<reference evidence="11" key="1">
    <citation type="submission" date="2025-08" db="UniProtKB">
        <authorList>
            <consortium name="RefSeq"/>
        </authorList>
    </citation>
    <scope>IDENTIFICATION</scope>
</reference>
<feature type="domain" description="SH2" evidence="8">
    <location>
        <begin position="288"/>
        <end position="383"/>
    </location>
</feature>
<accession>A0AAJ6VW84</accession>
<dbReference type="CTD" id="35085"/>
<organism evidence="10 11">
    <name type="scientific">Galendromus occidentalis</name>
    <name type="common">western predatory mite</name>
    <dbReference type="NCBI Taxonomy" id="34638"/>
    <lineage>
        <taxon>Eukaryota</taxon>
        <taxon>Metazoa</taxon>
        <taxon>Ecdysozoa</taxon>
        <taxon>Arthropoda</taxon>
        <taxon>Chelicerata</taxon>
        <taxon>Arachnida</taxon>
        <taxon>Acari</taxon>
        <taxon>Parasitiformes</taxon>
        <taxon>Mesostigmata</taxon>
        <taxon>Gamasina</taxon>
        <taxon>Phytoseioidea</taxon>
        <taxon>Phytoseiidae</taxon>
        <taxon>Typhlodrominae</taxon>
        <taxon>Galendromus</taxon>
    </lineage>
</organism>
<dbReference type="InterPro" id="IPR000980">
    <property type="entry name" value="SH2"/>
</dbReference>
<dbReference type="PROSITE" id="PS50001">
    <property type="entry name" value="SH2"/>
    <property type="match status" value="1"/>
</dbReference>
<dbReference type="AlphaFoldDB" id="A0AAJ6VW84"/>
<evidence type="ECO:0000256" key="6">
    <source>
        <dbReference type="PROSITE-ProRule" id="PRU00191"/>
    </source>
</evidence>
<dbReference type="InterPro" id="IPR036036">
    <property type="entry name" value="SOCS_box-like_dom_sf"/>
</dbReference>
<dbReference type="Pfam" id="PF07525">
    <property type="entry name" value="SOCS_box"/>
    <property type="match status" value="1"/>
</dbReference>
<evidence type="ECO:0000256" key="7">
    <source>
        <dbReference type="SAM" id="MobiDB-lite"/>
    </source>
</evidence>
<evidence type="ECO:0000256" key="4">
    <source>
        <dbReference type="ARBA" id="ARBA00022786"/>
    </source>
</evidence>
<name>A0AAJ6VW84_9ACAR</name>
<evidence type="ECO:0000259" key="9">
    <source>
        <dbReference type="PROSITE" id="PS50225"/>
    </source>
</evidence>
<keyword evidence="2" id="KW-0341">Growth regulation</keyword>
<comment type="pathway">
    <text evidence="1">Protein modification; protein ubiquitination.</text>
</comment>
<evidence type="ECO:0000313" key="10">
    <source>
        <dbReference type="Proteomes" id="UP000694867"/>
    </source>
</evidence>
<keyword evidence="3" id="KW-0734">Signal transduction inhibitor</keyword>
<dbReference type="FunFam" id="3.30.505.10:FF:000028">
    <property type="entry name" value="Suppressor of cytokine signaling 5"/>
    <property type="match status" value="1"/>
</dbReference>
<dbReference type="GO" id="GO:0046935">
    <property type="term" value="F:1-phosphatidylinositol-3-kinase regulator activity"/>
    <property type="evidence" value="ECO:0007669"/>
    <property type="project" value="TreeGrafter"/>
</dbReference>
<gene>
    <name evidence="11" type="primary">LOC100901582</name>
</gene>
<dbReference type="RefSeq" id="XP_003741124.1">
    <property type="nucleotide sequence ID" value="XM_003741076.2"/>
</dbReference>
<dbReference type="InterPro" id="IPR001496">
    <property type="entry name" value="SOCS_box"/>
</dbReference>
<keyword evidence="10" id="KW-1185">Reference proteome</keyword>
<feature type="compositionally biased region" description="Polar residues" evidence="7">
    <location>
        <begin position="7"/>
        <end position="19"/>
    </location>
</feature>
<feature type="compositionally biased region" description="Low complexity" evidence="7">
    <location>
        <begin position="79"/>
        <end position="95"/>
    </location>
</feature>
<dbReference type="KEGG" id="goe:100901582"/>
<dbReference type="GO" id="GO:0035556">
    <property type="term" value="P:intracellular signal transduction"/>
    <property type="evidence" value="ECO:0007669"/>
    <property type="project" value="InterPro"/>
</dbReference>
<feature type="compositionally biased region" description="Polar residues" evidence="7">
    <location>
        <begin position="67"/>
        <end position="78"/>
    </location>
</feature>
<feature type="region of interest" description="Disordered" evidence="7">
    <location>
        <begin position="118"/>
        <end position="137"/>
    </location>
</feature>
<dbReference type="Proteomes" id="UP000694867">
    <property type="component" value="Unplaced"/>
</dbReference>
<dbReference type="GO" id="GO:0046854">
    <property type="term" value="P:phosphatidylinositol phosphate biosynthetic process"/>
    <property type="evidence" value="ECO:0007669"/>
    <property type="project" value="TreeGrafter"/>
</dbReference>
<dbReference type="SMART" id="SM00969">
    <property type="entry name" value="SOCS_box"/>
    <property type="match status" value="1"/>
</dbReference>
<keyword evidence="5 6" id="KW-0727">SH2 domain</keyword>
<proteinExistence type="predicted"/>
<feature type="compositionally biased region" description="Basic and acidic residues" evidence="7">
    <location>
        <begin position="40"/>
        <end position="65"/>
    </location>
</feature>
<evidence type="ECO:0000256" key="1">
    <source>
        <dbReference type="ARBA" id="ARBA00004906"/>
    </source>
</evidence>
<evidence type="ECO:0000313" key="11">
    <source>
        <dbReference type="RefSeq" id="XP_003741124.1"/>
    </source>
</evidence>
<evidence type="ECO:0000256" key="3">
    <source>
        <dbReference type="ARBA" id="ARBA00022700"/>
    </source>
</evidence>
<dbReference type="SUPFAM" id="SSF55550">
    <property type="entry name" value="SH2 domain"/>
    <property type="match status" value="1"/>
</dbReference>
<dbReference type="Pfam" id="PF00017">
    <property type="entry name" value="SH2"/>
    <property type="match status" value="1"/>
</dbReference>
<dbReference type="PANTHER" id="PTHR10155">
    <property type="entry name" value="PHOSPHATIDYLINOSITOL 3-KINASE REGULATORY SUBUNIT"/>
    <property type="match status" value="1"/>
</dbReference>
<keyword evidence="4" id="KW-0833">Ubl conjugation pathway</keyword>
<dbReference type="GO" id="GO:0009968">
    <property type="term" value="P:negative regulation of signal transduction"/>
    <property type="evidence" value="ECO:0007669"/>
    <property type="project" value="UniProtKB-KW"/>
</dbReference>
<feature type="compositionally biased region" description="Low complexity" evidence="7">
    <location>
        <begin position="118"/>
        <end position="131"/>
    </location>
</feature>
<dbReference type="SMART" id="SM00252">
    <property type="entry name" value="SH2"/>
    <property type="match status" value="1"/>
</dbReference>
<evidence type="ECO:0000256" key="5">
    <source>
        <dbReference type="ARBA" id="ARBA00022999"/>
    </source>
</evidence>
<dbReference type="SMART" id="SM00253">
    <property type="entry name" value="SOCS"/>
    <property type="match status" value="1"/>
</dbReference>
<dbReference type="GO" id="GO:0005942">
    <property type="term" value="C:phosphatidylinositol 3-kinase complex"/>
    <property type="evidence" value="ECO:0007669"/>
    <property type="project" value="TreeGrafter"/>
</dbReference>
<feature type="domain" description="SOCS box" evidence="9">
    <location>
        <begin position="378"/>
        <end position="427"/>
    </location>
</feature>
<dbReference type="InterPro" id="IPR036860">
    <property type="entry name" value="SH2_dom_sf"/>
</dbReference>
<sequence>MKKMELNSGQEPQEPTASGVSKRRSPEGRIRRLLKGRAHSSHDRSGSHDDDSRTERSRSSVDFKGNRSLTSKSTSSLMDASHASDSQAPSPSSSSNTQPHKPKNKVGSWALKLCKRSPTLNSKSTNSSPSKNAQAQCQGNQSTLNPAAEKEEVLCVCCTPGTSRDNQAASTPNATRRRMATAIINQLSIESEGLPANAVDDLDGRARVERAREIAEGVDPPPGFVRAHEFIPDEIAIALRNLNLDAIPWDVLGKIWDLNPTPQQTVHTTVDYMHCLVPDLSNISNRGFYWGKMDRYEAEKLLDKKPEGSFLLRDSAQEEYLFSVSFRRYGRSLHARIEQWNHRFSFDSHDPGVFSSPTVCGLIEHYKDPTCCMYYEPMLTIPINRNFPFSLQHLTRCGITQHVSYDSVSKLNLPKPLKAFLREYHYKQRLRVRNMEKE</sequence>
<dbReference type="PANTHER" id="PTHR10155:SF0">
    <property type="entry name" value="SUPPRESSOR OF CYTOKINE SIGNALING AT 36E, ISOFORM D"/>
    <property type="match status" value="1"/>
</dbReference>
<feature type="region of interest" description="Disordered" evidence="7">
    <location>
        <begin position="1"/>
        <end position="109"/>
    </location>
</feature>
<dbReference type="PROSITE" id="PS50225">
    <property type="entry name" value="SOCS"/>
    <property type="match status" value="1"/>
</dbReference>
<protein>
    <submittedName>
        <fullName evidence="11">Suppressor of cytokine signaling 5</fullName>
    </submittedName>
</protein>
<dbReference type="SUPFAM" id="SSF158235">
    <property type="entry name" value="SOCS box-like"/>
    <property type="match status" value="1"/>
</dbReference>
<evidence type="ECO:0000256" key="2">
    <source>
        <dbReference type="ARBA" id="ARBA00022604"/>
    </source>
</evidence>
<evidence type="ECO:0000259" key="8">
    <source>
        <dbReference type="PROSITE" id="PS50001"/>
    </source>
</evidence>
<dbReference type="Gene3D" id="3.30.505.10">
    <property type="entry name" value="SH2 domain"/>
    <property type="match status" value="1"/>
</dbReference>